<proteinExistence type="predicted"/>
<gene>
    <name evidence="1" type="ORF">BGW36DRAFT_293006</name>
</gene>
<dbReference type="RefSeq" id="XP_046073812.1">
    <property type="nucleotide sequence ID" value="XM_046210954.1"/>
</dbReference>
<dbReference type="PANTHER" id="PTHR42791:SF1">
    <property type="entry name" value="N-ACETYLTRANSFERASE DOMAIN-CONTAINING PROTEIN"/>
    <property type="match status" value="1"/>
</dbReference>
<dbReference type="SUPFAM" id="SSF55729">
    <property type="entry name" value="Acyl-CoA N-acyltransferases (Nat)"/>
    <property type="match status" value="1"/>
</dbReference>
<reference evidence="1" key="1">
    <citation type="submission" date="2021-12" db="EMBL/GenBank/DDBJ databases">
        <title>Convergent genome expansion in fungi linked to evolution of root-endophyte symbiosis.</title>
        <authorList>
            <consortium name="DOE Joint Genome Institute"/>
            <person name="Ke Y.-H."/>
            <person name="Bonito G."/>
            <person name="Liao H.-L."/>
            <person name="Looney B."/>
            <person name="Rojas-Flechas A."/>
            <person name="Nash J."/>
            <person name="Hameed K."/>
            <person name="Schadt C."/>
            <person name="Martin F."/>
            <person name="Crous P.W."/>
            <person name="Miettinen O."/>
            <person name="Magnuson J.K."/>
            <person name="Labbe J."/>
            <person name="Jacobson D."/>
            <person name="Doktycz M.J."/>
            <person name="Veneault-Fourrey C."/>
            <person name="Kuo A."/>
            <person name="Mondo S."/>
            <person name="Calhoun S."/>
            <person name="Riley R."/>
            <person name="Ohm R."/>
            <person name="LaButti K."/>
            <person name="Andreopoulos B."/>
            <person name="Pangilinan J."/>
            <person name="Nolan M."/>
            <person name="Tritt A."/>
            <person name="Clum A."/>
            <person name="Lipzen A."/>
            <person name="Daum C."/>
            <person name="Barry K."/>
            <person name="Grigoriev I.V."/>
            <person name="Vilgalys R."/>
        </authorList>
    </citation>
    <scope>NUCLEOTIDE SEQUENCE</scope>
    <source>
        <strain evidence="1">PMI_201</strain>
    </source>
</reference>
<keyword evidence="2" id="KW-1185">Reference proteome</keyword>
<dbReference type="Proteomes" id="UP001201262">
    <property type="component" value="Unassembled WGS sequence"/>
</dbReference>
<protein>
    <recommendedName>
        <fullName evidence="3">N-acetyltransferase domain-containing protein</fullName>
    </recommendedName>
</protein>
<dbReference type="InterPro" id="IPR016181">
    <property type="entry name" value="Acyl_CoA_acyltransferase"/>
</dbReference>
<dbReference type="Gene3D" id="3.40.630.30">
    <property type="match status" value="1"/>
</dbReference>
<evidence type="ECO:0000313" key="2">
    <source>
        <dbReference type="Proteomes" id="UP001201262"/>
    </source>
</evidence>
<dbReference type="PANTHER" id="PTHR42791">
    <property type="entry name" value="GNAT FAMILY ACETYLTRANSFERASE"/>
    <property type="match status" value="1"/>
</dbReference>
<evidence type="ECO:0008006" key="3">
    <source>
        <dbReference type="Google" id="ProtNLM"/>
    </source>
</evidence>
<organism evidence="1 2">
    <name type="scientific">Talaromyces proteolyticus</name>
    <dbReference type="NCBI Taxonomy" id="1131652"/>
    <lineage>
        <taxon>Eukaryota</taxon>
        <taxon>Fungi</taxon>
        <taxon>Dikarya</taxon>
        <taxon>Ascomycota</taxon>
        <taxon>Pezizomycotina</taxon>
        <taxon>Eurotiomycetes</taxon>
        <taxon>Eurotiomycetidae</taxon>
        <taxon>Eurotiales</taxon>
        <taxon>Trichocomaceae</taxon>
        <taxon>Talaromyces</taxon>
        <taxon>Talaromyces sect. Bacilispori</taxon>
    </lineage>
</organism>
<evidence type="ECO:0000313" key="1">
    <source>
        <dbReference type="EMBL" id="KAH8700106.1"/>
    </source>
</evidence>
<name>A0AAD4KY06_9EURO</name>
<accession>A0AAD4KY06</accession>
<dbReference type="GeneID" id="70241241"/>
<dbReference type="EMBL" id="JAJTJA010000004">
    <property type="protein sequence ID" value="KAH8700106.1"/>
    <property type="molecule type" value="Genomic_DNA"/>
</dbReference>
<dbReference type="AlphaFoldDB" id="A0AAD4KY06"/>
<dbReference type="InterPro" id="IPR052523">
    <property type="entry name" value="Trichothecene_AcTrans"/>
</dbReference>
<sequence length="204" mass="23066">MLPRINVTTNIVAVADVLTRSFSDSPVTAYVLHNKDSTWHAPIIPLDILQPKMVEWTTYKAKIGGELVEAGDYAAAAIWFPPGVDLPASSDDDERLVEYRKTSGKLKKEFLKGRQYWYLNMIGRHPERSDPGVIRALFEPYIERAHEQKVPIWLEAVSDHSRQVYEHFGFKTVATFRIGLGKVTPRGELQEGGEGIPLYAMILE</sequence>
<comment type="caution">
    <text evidence="1">The sequence shown here is derived from an EMBL/GenBank/DDBJ whole genome shotgun (WGS) entry which is preliminary data.</text>
</comment>